<dbReference type="EMBL" id="QOWE01000027">
    <property type="protein sequence ID" value="RCR66447.1"/>
    <property type="molecule type" value="Genomic_DNA"/>
</dbReference>
<dbReference type="InterPro" id="IPR021314">
    <property type="entry name" value="DUF2911"/>
</dbReference>
<dbReference type="RefSeq" id="WP_114409120.1">
    <property type="nucleotide sequence ID" value="NZ_QOWE01000027.1"/>
</dbReference>
<accession>A0A368JFK5</accession>
<dbReference type="Proteomes" id="UP000253383">
    <property type="component" value="Unassembled WGS sequence"/>
</dbReference>
<organism evidence="2 3">
    <name type="scientific">Larkinella punicea</name>
    <dbReference type="NCBI Taxonomy" id="2315727"/>
    <lineage>
        <taxon>Bacteria</taxon>
        <taxon>Pseudomonadati</taxon>
        <taxon>Bacteroidota</taxon>
        <taxon>Cytophagia</taxon>
        <taxon>Cytophagales</taxon>
        <taxon>Spirosomataceae</taxon>
        <taxon>Larkinella</taxon>
    </lineage>
</organism>
<reference evidence="2 3" key="1">
    <citation type="submission" date="2018-07" db="EMBL/GenBank/DDBJ databases">
        <title>Genome analysis of Larkinella rosea.</title>
        <authorList>
            <person name="Zhou Z."/>
            <person name="Wang G."/>
        </authorList>
    </citation>
    <scope>NUCLEOTIDE SEQUENCE [LARGE SCALE GENOMIC DNA]</scope>
    <source>
        <strain evidence="3">zzj9</strain>
    </source>
</reference>
<proteinExistence type="predicted"/>
<dbReference type="OrthoDB" id="195456at2"/>
<gene>
    <name evidence="2" type="ORF">DUE52_26590</name>
</gene>
<name>A0A368JFK5_9BACT</name>
<dbReference type="AlphaFoldDB" id="A0A368JFK5"/>
<keyword evidence="1" id="KW-0732">Signal</keyword>
<evidence type="ECO:0000313" key="3">
    <source>
        <dbReference type="Proteomes" id="UP000253383"/>
    </source>
</evidence>
<feature type="signal peptide" evidence="1">
    <location>
        <begin position="1"/>
        <end position="22"/>
    </location>
</feature>
<evidence type="ECO:0000313" key="2">
    <source>
        <dbReference type="EMBL" id="RCR66447.1"/>
    </source>
</evidence>
<comment type="caution">
    <text evidence="2">The sequence shown here is derived from an EMBL/GenBank/DDBJ whole genome shotgun (WGS) entry which is preliminary data.</text>
</comment>
<feature type="chain" id="PRO_5016587026" evidence="1">
    <location>
        <begin position="23"/>
        <end position="180"/>
    </location>
</feature>
<evidence type="ECO:0000256" key="1">
    <source>
        <dbReference type="SAM" id="SignalP"/>
    </source>
</evidence>
<protein>
    <submittedName>
        <fullName evidence="2">DUF2911 domain-containing protein</fullName>
    </submittedName>
</protein>
<keyword evidence="3" id="KW-1185">Reference proteome</keyword>
<sequence length="180" mass="19544">MKKGLLVCLALLITATSTLVFAQAKSPHLKVESPSKSVKVVYGQPSKRGRVIFGADGLEKYGKVWRTGADEATEITFAKDVMFGDKMVKAGTYTLFTIPDEKEWTVILNSKLGQWGAYDYIDPVKGVELKKKDVAQIKVPAKTNATPVEKLTITPTDSQVSIAWDMASIAIPIKPVGGTN</sequence>
<dbReference type="Pfam" id="PF11138">
    <property type="entry name" value="DUF2911"/>
    <property type="match status" value="1"/>
</dbReference>